<organism evidence="1 2">
    <name type="scientific">Lecanicillium saksenae</name>
    <dbReference type="NCBI Taxonomy" id="468837"/>
    <lineage>
        <taxon>Eukaryota</taxon>
        <taxon>Fungi</taxon>
        <taxon>Dikarya</taxon>
        <taxon>Ascomycota</taxon>
        <taxon>Pezizomycotina</taxon>
        <taxon>Sordariomycetes</taxon>
        <taxon>Hypocreomycetidae</taxon>
        <taxon>Hypocreales</taxon>
        <taxon>Cordycipitaceae</taxon>
        <taxon>Lecanicillium</taxon>
    </lineage>
</organism>
<dbReference type="Proteomes" id="UP001148737">
    <property type="component" value="Unassembled WGS sequence"/>
</dbReference>
<keyword evidence="2" id="KW-1185">Reference proteome</keyword>
<dbReference type="EMBL" id="JANAKD010000485">
    <property type="protein sequence ID" value="KAJ3493448.1"/>
    <property type="molecule type" value="Genomic_DNA"/>
</dbReference>
<reference evidence="1" key="1">
    <citation type="submission" date="2022-07" db="EMBL/GenBank/DDBJ databases">
        <title>Genome Sequence of Lecanicillium saksenae.</title>
        <authorList>
            <person name="Buettner E."/>
        </authorList>
    </citation>
    <scope>NUCLEOTIDE SEQUENCE</scope>
    <source>
        <strain evidence="1">VT-O1</strain>
    </source>
</reference>
<sequence>MLGRPFSPRLVEGDVGLGGLAAEDGGACGEVGVEGVEVASVVAVGAGADALRGGDPFLDLRLLGRRELLRADGGHCGLELAAEAGDAAAGGGAPEGSGEGSNGEQLGG</sequence>
<evidence type="ECO:0000313" key="1">
    <source>
        <dbReference type="EMBL" id="KAJ3493448.1"/>
    </source>
</evidence>
<gene>
    <name evidence="1" type="ORF">NLG97_g4718</name>
</gene>
<comment type="caution">
    <text evidence="1">The sequence shown here is derived from an EMBL/GenBank/DDBJ whole genome shotgun (WGS) entry which is preliminary data.</text>
</comment>
<proteinExistence type="predicted"/>
<name>A0ACC1QYD9_9HYPO</name>
<evidence type="ECO:0000313" key="2">
    <source>
        <dbReference type="Proteomes" id="UP001148737"/>
    </source>
</evidence>
<protein>
    <submittedName>
        <fullName evidence="1">Uncharacterized protein</fullName>
    </submittedName>
</protein>
<accession>A0ACC1QYD9</accession>